<dbReference type="FunFam" id="3.30.160.60:FF:001498">
    <property type="entry name" value="Zinc finger protein 404"/>
    <property type="match status" value="1"/>
</dbReference>
<dbReference type="Proteomes" id="UP000039324">
    <property type="component" value="Unassembled WGS sequence"/>
</dbReference>
<dbReference type="PROSITE" id="PS50157">
    <property type="entry name" value="ZINC_FINGER_C2H2_2"/>
    <property type="match status" value="3"/>
</dbReference>
<evidence type="ECO:0000256" key="1">
    <source>
        <dbReference type="ARBA" id="ARBA00004123"/>
    </source>
</evidence>
<dbReference type="OrthoDB" id="8117402at2759"/>
<keyword evidence="11" id="KW-1185">Reference proteome</keyword>
<evidence type="ECO:0000313" key="9">
    <source>
        <dbReference type="EMBL" id="CEO99293.1"/>
    </source>
</evidence>
<comment type="subcellular location">
    <subcellularLocation>
        <location evidence="1">Nucleus</location>
    </subcellularLocation>
</comment>
<keyword evidence="4 7" id="KW-0863">Zinc-finger</keyword>
<dbReference type="GO" id="GO:0000785">
    <property type="term" value="C:chromatin"/>
    <property type="evidence" value="ECO:0007669"/>
    <property type="project" value="TreeGrafter"/>
</dbReference>
<reference evidence="9 11" key="1">
    <citation type="submission" date="2015-02" db="EMBL/GenBank/DDBJ databases">
        <authorList>
            <person name="Chooi Y.-H."/>
        </authorList>
    </citation>
    <scope>NUCLEOTIDE SEQUENCE [LARGE SCALE GENOMIC DNA]</scope>
    <source>
        <strain evidence="9">E3</strain>
    </source>
</reference>
<evidence type="ECO:0000256" key="5">
    <source>
        <dbReference type="ARBA" id="ARBA00022833"/>
    </source>
</evidence>
<dbReference type="PANTHER" id="PTHR14003:SF19">
    <property type="entry name" value="YY2 TRANSCRIPTION FACTOR"/>
    <property type="match status" value="1"/>
</dbReference>
<evidence type="ECO:0000313" key="11">
    <source>
        <dbReference type="Proteomes" id="UP000039324"/>
    </source>
</evidence>
<dbReference type="GO" id="GO:0031519">
    <property type="term" value="C:PcG protein complex"/>
    <property type="evidence" value="ECO:0007669"/>
    <property type="project" value="TreeGrafter"/>
</dbReference>
<dbReference type="SUPFAM" id="SSF57667">
    <property type="entry name" value="beta-beta-alpha zinc fingers"/>
    <property type="match status" value="2"/>
</dbReference>
<feature type="domain" description="C2H2-type" evidence="8">
    <location>
        <begin position="120"/>
        <end position="150"/>
    </location>
</feature>
<evidence type="ECO:0000256" key="6">
    <source>
        <dbReference type="ARBA" id="ARBA00023242"/>
    </source>
</evidence>
<evidence type="ECO:0000313" key="12">
    <source>
        <dbReference type="Proteomes" id="UP000290189"/>
    </source>
</evidence>
<dbReference type="SMART" id="SM00355">
    <property type="entry name" value="ZnF_C2H2"/>
    <property type="match status" value="3"/>
</dbReference>
<evidence type="ECO:0000313" key="10">
    <source>
        <dbReference type="EMBL" id="SPQ97310.1"/>
    </source>
</evidence>
<reference evidence="10 12" key="2">
    <citation type="submission" date="2018-03" db="EMBL/GenBank/DDBJ databases">
        <authorList>
            <person name="Fogelqvist J."/>
        </authorList>
    </citation>
    <scope>NUCLEOTIDE SEQUENCE [LARGE SCALE GENOMIC DNA]</scope>
</reference>
<dbReference type="STRING" id="37360.A0A0G4IVD6"/>
<dbReference type="AlphaFoldDB" id="A0A0G4IVD6"/>
<name>A0A0G4IVD6_PLABS</name>
<geneLocation type="mitochondrion" evidence="10"/>
<evidence type="ECO:0000256" key="2">
    <source>
        <dbReference type="ARBA" id="ARBA00022723"/>
    </source>
</evidence>
<evidence type="ECO:0000256" key="7">
    <source>
        <dbReference type="PROSITE-ProRule" id="PRU00042"/>
    </source>
</evidence>
<dbReference type="PROSITE" id="PS00028">
    <property type="entry name" value="ZINC_FINGER_C2H2_1"/>
    <property type="match status" value="3"/>
</dbReference>
<feature type="domain" description="C2H2-type" evidence="8">
    <location>
        <begin position="92"/>
        <end position="119"/>
    </location>
</feature>
<evidence type="ECO:0000259" key="8">
    <source>
        <dbReference type="PROSITE" id="PS50157"/>
    </source>
</evidence>
<keyword evidence="5" id="KW-0862">Zinc</keyword>
<dbReference type="EMBL" id="CDSF01000090">
    <property type="protein sequence ID" value="CEO99293.1"/>
    <property type="molecule type" value="Genomic_DNA"/>
</dbReference>
<dbReference type="InterPro" id="IPR013087">
    <property type="entry name" value="Znf_C2H2_type"/>
</dbReference>
<dbReference type="Proteomes" id="UP000290189">
    <property type="component" value="Unassembled WGS sequence"/>
</dbReference>
<keyword evidence="6" id="KW-0539">Nucleus</keyword>
<dbReference type="InterPro" id="IPR036236">
    <property type="entry name" value="Znf_C2H2_sf"/>
</dbReference>
<proteinExistence type="predicted"/>
<evidence type="ECO:0000256" key="3">
    <source>
        <dbReference type="ARBA" id="ARBA00022737"/>
    </source>
</evidence>
<dbReference type="GO" id="GO:0000981">
    <property type="term" value="F:DNA-binding transcription factor activity, RNA polymerase II-specific"/>
    <property type="evidence" value="ECO:0007669"/>
    <property type="project" value="TreeGrafter"/>
</dbReference>
<gene>
    <name evidence="9" type="ORF">PBRA_001199</name>
    <name evidence="10" type="ORF">PLBR_LOCUS4525</name>
</gene>
<keyword evidence="3" id="KW-0677">Repeat</keyword>
<dbReference type="EMBL" id="OVEO01000007">
    <property type="protein sequence ID" value="SPQ97310.1"/>
    <property type="molecule type" value="Genomic_DNA"/>
</dbReference>
<sequence>MAFEVVIPIAHRVRYFQYPPTTTSPSGPAMLRPDDMDAAFDDSSSGPTAISPVLASCSPIPTPHQCHICCKYFRRRQSLKSHMFTHSSEKPFPCAACHKSFVSGRHLANHVRVHTGERPFQCDIGGCDAAYTTNSSLRRHQLDAHGVDTQLPARP</sequence>
<feature type="domain" description="C2H2-type" evidence="8">
    <location>
        <begin position="64"/>
        <end position="91"/>
    </location>
</feature>
<dbReference type="Pfam" id="PF00096">
    <property type="entry name" value="zf-C2H2"/>
    <property type="match status" value="2"/>
</dbReference>
<dbReference type="GO" id="GO:0008270">
    <property type="term" value="F:zinc ion binding"/>
    <property type="evidence" value="ECO:0007669"/>
    <property type="project" value="UniProtKB-KW"/>
</dbReference>
<dbReference type="GO" id="GO:0005667">
    <property type="term" value="C:transcription regulator complex"/>
    <property type="evidence" value="ECO:0007669"/>
    <property type="project" value="TreeGrafter"/>
</dbReference>
<protein>
    <recommendedName>
        <fullName evidence="8">C2H2-type domain-containing protein</fullName>
    </recommendedName>
</protein>
<organism evidence="9 11">
    <name type="scientific">Plasmodiophora brassicae</name>
    <name type="common">Clubroot disease agent</name>
    <dbReference type="NCBI Taxonomy" id="37360"/>
    <lineage>
        <taxon>Eukaryota</taxon>
        <taxon>Sar</taxon>
        <taxon>Rhizaria</taxon>
        <taxon>Endomyxa</taxon>
        <taxon>Phytomyxea</taxon>
        <taxon>Plasmodiophorida</taxon>
        <taxon>Plasmodiophoridae</taxon>
        <taxon>Plasmodiophora</taxon>
    </lineage>
</organism>
<dbReference type="GO" id="GO:0000978">
    <property type="term" value="F:RNA polymerase II cis-regulatory region sequence-specific DNA binding"/>
    <property type="evidence" value="ECO:0007669"/>
    <property type="project" value="TreeGrafter"/>
</dbReference>
<keyword evidence="2" id="KW-0479">Metal-binding</keyword>
<accession>A0A0G4IVD6</accession>
<keyword evidence="10" id="KW-0496">Mitochondrion</keyword>
<dbReference type="PANTHER" id="PTHR14003">
    <property type="entry name" value="TRANSCRIPTIONAL REPRESSOR PROTEIN YY"/>
    <property type="match status" value="1"/>
</dbReference>
<dbReference type="Gene3D" id="3.30.160.60">
    <property type="entry name" value="Classic Zinc Finger"/>
    <property type="match status" value="3"/>
</dbReference>
<evidence type="ECO:0000256" key="4">
    <source>
        <dbReference type="ARBA" id="ARBA00022771"/>
    </source>
</evidence>